<evidence type="ECO:0000256" key="2">
    <source>
        <dbReference type="ARBA" id="ARBA00004496"/>
    </source>
</evidence>
<evidence type="ECO:0000256" key="1">
    <source>
        <dbReference type="ARBA" id="ARBA00001849"/>
    </source>
</evidence>
<dbReference type="InterPro" id="IPR003029">
    <property type="entry name" value="S1_domain"/>
</dbReference>
<evidence type="ECO:0000259" key="9">
    <source>
        <dbReference type="PROSITE" id="PS50126"/>
    </source>
</evidence>
<dbReference type="InterPro" id="IPR001900">
    <property type="entry name" value="RNase_II/R"/>
</dbReference>
<gene>
    <name evidence="8 10" type="primary">rnr</name>
    <name evidence="10" type="ORF">MUG09_04060</name>
</gene>
<comment type="subcellular location">
    <subcellularLocation>
        <location evidence="2 8">Cytoplasm</location>
    </subcellularLocation>
</comment>
<comment type="function">
    <text evidence="8">3'-5' exoribonuclease that releases 5'-nucleoside monophosphates and is involved in maturation of structured RNAs.</text>
</comment>
<dbReference type="PANTHER" id="PTHR23355">
    <property type="entry name" value="RIBONUCLEASE"/>
    <property type="match status" value="1"/>
</dbReference>
<dbReference type="InterPro" id="IPR011805">
    <property type="entry name" value="RNase_R"/>
</dbReference>
<evidence type="ECO:0000313" key="11">
    <source>
        <dbReference type="Proteomes" id="UP000829708"/>
    </source>
</evidence>
<dbReference type="Pfam" id="PF00575">
    <property type="entry name" value="S1"/>
    <property type="match status" value="1"/>
</dbReference>
<proteinExistence type="inferred from homology"/>
<dbReference type="SMART" id="SM00316">
    <property type="entry name" value="S1"/>
    <property type="match status" value="1"/>
</dbReference>
<dbReference type="PROSITE" id="PS01175">
    <property type="entry name" value="RIBONUCLEASE_II"/>
    <property type="match status" value="1"/>
</dbReference>
<dbReference type="SMART" id="SM00955">
    <property type="entry name" value="RNB"/>
    <property type="match status" value="1"/>
</dbReference>
<dbReference type="InterPro" id="IPR022966">
    <property type="entry name" value="RNase_II/R_CS"/>
</dbReference>
<keyword evidence="11" id="KW-1185">Reference proteome</keyword>
<feature type="domain" description="S1 motif" evidence="9">
    <location>
        <begin position="574"/>
        <end position="655"/>
    </location>
</feature>
<dbReference type="InterPro" id="IPR012340">
    <property type="entry name" value="NA-bd_OB-fold"/>
</dbReference>
<evidence type="ECO:0000256" key="7">
    <source>
        <dbReference type="ARBA" id="ARBA00022884"/>
    </source>
</evidence>
<keyword evidence="6 8" id="KW-0269">Exonuclease</keyword>
<protein>
    <recommendedName>
        <fullName evidence="8">Ribonuclease R</fullName>
        <shortName evidence="8">RNase R</shortName>
        <ecNumber evidence="8">3.1.13.1</ecNumber>
    </recommendedName>
</protein>
<dbReference type="Pfam" id="PF17876">
    <property type="entry name" value="CSD2"/>
    <property type="match status" value="1"/>
</dbReference>
<name>A0ABY4DCJ9_9SPIR</name>
<dbReference type="CDD" id="cd04471">
    <property type="entry name" value="S1_RNase_R"/>
    <property type="match status" value="1"/>
</dbReference>
<reference evidence="11" key="1">
    <citation type="journal article" date="2024" name="J Bioinform Genom">
        <title>Complete genome sequence of the type strain bacterium Sphaerochaeta associata GLS2t (VKM B-2742)t.</title>
        <authorList>
            <person name="Troshina O.Y."/>
            <person name="Tepeeva A.N."/>
            <person name="Arzamasceva V.O."/>
            <person name="Whitman W.B."/>
            <person name="Varghese N."/>
            <person name="Shapiro N."/>
            <person name="Woyke T."/>
            <person name="Kripides N.C."/>
            <person name="Vasilenko O.V."/>
        </authorList>
    </citation>
    <scope>NUCLEOTIDE SEQUENCE [LARGE SCALE GENOMIC DNA]</scope>
    <source>
        <strain evidence="11">GLS2T</strain>
    </source>
</reference>
<dbReference type="PANTHER" id="PTHR23355:SF9">
    <property type="entry name" value="DIS3-LIKE EXONUCLEASE 2"/>
    <property type="match status" value="1"/>
</dbReference>
<accession>A0ABY4DCJ9</accession>
<dbReference type="Pfam" id="PF00773">
    <property type="entry name" value="RNB"/>
    <property type="match status" value="1"/>
</dbReference>
<evidence type="ECO:0000256" key="8">
    <source>
        <dbReference type="HAMAP-Rule" id="MF_01895"/>
    </source>
</evidence>
<dbReference type="SMART" id="SM00357">
    <property type="entry name" value="CSP"/>
    <property type="match status" value="1"/>
</dbReference>
<dbReference type="Pfam" id="PF08206">
    <property type="entry name" value="OB_RNB"/>
    <property type="match status" value="1"/>
</dbReference>
<dbReference type="SUPFAM" id="SSF50249">
    <property type="entry name" value="Nucleic acid-binding proteins"/>
    <property type="match status" value="4"/>
</dbReference>
<dbReference type="InterPro" id="IPR040476">
    <property type="entry name" value="CSD2"/>
</dbReference>
<evidence type="ECO:0000256" key="5">
    <source>
        <dbReference type="ARBA" id="ARBA00022801"/>
    </source>
</evidence>
<organism evidence="10 11">
    <name type="scientific">Sphaerochaeta associata</name>
    <dbReference type="NCBI Taxonomy" id="1129264"/>
    <lineage>
        <taxon>Bacteria</taxon>
        <taxon>Pseudomonadati</taxon>
        <taxon>Spirochaetota</taxon>
        <taxon>Spirochaetia</taxon>
        <taxon>Spirochaetales</taxon>
        <taxon>Sphaerochaetaceae</taxon>
        <taxon>Sphaerochaeta</taxon>
    </lineage>
</organism>
<keyword evidence="4 8" id="KW-0540">Nuclease</keyword>
<keyword evidence="3 8" id="KW-0963">Cytoplasm</keyword>
<sequence>MPKKSETQDSRKTQNPRQKTIRGYLSVHAKGFGFVIVKKGTDIFIPVENMLNAMDGDLVLVEIIKKVRGKSPKGKIIQILTLHKQEIIGVYKKGKEGGSVIPSDERYNNPIIIPKDKSGSIPKNGDLVVVIRTKWNEDDHTFLGTIVDTLGKPENKGMDLLMVARNNDLKIPFPNEVTKELSALADFDMQNESKKREDFRSTPCFTIDPESAKDFDDAISLTQLENGRFELGVHIADVSYYVPEKSAIDKEAYERGTSVYFVNNVIPMLPERLSNDLCSLKPHTDRLAYSVIMEIDSRGIVQDYRFRETIIRSAQRFTYEEVEEIIEGKKHAHAKTIHLMVMLSLILRKAREEMGSIDFDISEPAISLDSQGVPYAIRPRERIEANRLIEEFMLVANRIVAHHIATQAIEKPFVYRVHEKPDEQAIRSFFELLERMGLKYQLDKELESDDYRKILDVIENLDYRYFIEKVALRSMSKAYYSTKNEGHFGLAFSAYTHFTSPIRRYPDLVVHRLLKYYTSLEKGKKKLTGSDSAALLAKLESICKHCSQREIRATQAEREFIKLKSMEFLSSKVGESYDGVISGMASFGMFVELSHYAIEGLVHVSELKEDHYEYDKEEYTLTGRNTGKVYRVGDTVKIKIKSVSKEEKRADFILV</sequence>
<dbReference type="Gene3D" id="2.40.50.140">
    <property type="entry name" value="Nucleic acid-binding proteins"/>
    <property type="match status" value="2"/>
</dbReference>
<dbReference type="EC" id="3.1.13.1" evidence="8"/>
<dbReference type="HAMAP" id="MF_01895">
    <property type="entry name" value="RNase_R"/>
    <property type="match status" value="1"/>
</dbReference>
<dbReference type="InterPro" id="IPR013223">
    <property type="entry name" value="RNase_B_OB_dom"/>
</dbReference>
<dbReference type="EMBL" id="CP094929">
    <property type="protein sequence ID" value="UOM51950.1"/>
    <property type="molecule type" value="Genomic_DNA"/>
</dbReference>
<dbReference type="InterPro" id="IPR004476">
    <property type="entry name" value="RNase_II/RNase_R"/>
</dbReference>
<evidence type="ECO:0000256" key="3">
    <source>
        <dbReference type="ARBA" id="ARBA00022490"/>
    </source>
</evidence>
<keyword evidence="7 8" id="KW-0694">RNA-binding</keyword>
<dbReference type="Proteomes" id="UP000829708">
    <property type="component" value="Chromosome"/>
</dbReference>
<dbReference type="PROSITE" id="PS50126">
    <property type="entry name" value="S1"/>
    <property type="match status" value="1"/>
</dbReference>
<dbReference type="NCBIfam" id="TIGR02063">
    <property type="entry name" value="RNase_R"/>
    <property type="match status" value="1"/>
</dbReference>
<keyword evidence="5 8" id="KW-0378">Hydrolase</keyword>
<dbReference type="InterPro" id="IPR011129">
    <property type="entry name" value="CSD"/>
</dbReference>
<evidence type="ECO:0000256" key="4">
    <source>
        <dbReference type="ARBA" id="ARBA00022722"/>
    </source>
</evidence>
<evidence type="ECO:0000256" key="6">
    <source>
        <dbReference type="ARBA" id="ARBA00022839"/>
    </source>
</evidence>
<dbReference type="NCBIfam" id="TIGR00358">
    <property type="entry name" value="3_prime_RNase"/>
    <property type="match status" value="1"/>
</dbReference>
<dbReference type="InterPro" id="IPR050180">
    <property type="entry name" value="RNR_Ribonuclease"/>
</dbReference>
<comment type="similarity">
    <text evidence="8">Belongs to the RNR ribonuclease family. RNase R subfamily.</text>
</comment>
<dbReference type="RefSeq" id="WP_244773818.1">
    <property type="nucleotide sequence ID" value="NZ_CP094929.1"/>
</dbReference>
<evidence type="ECO:0000313" key="10">
    <source>
        <dbReference type="EMBL" id="UOM51950.1"/>
    </source>
</evidence>
<comment type="catalytic activity">
    <reaction evidence="1 8">
        <text>Exonucleolytic cleavage in the 3'- to 5'-direction to yield nucleoside 5'-phosphates.</text>
        <dbReference type="EC" id="3.1.13.1"/>
    </reaction>
</comment>